<protein>
    <submittedName>
        <fullName evidence="2">Cytidyltransferase-like domain-containing protein</fullName>
    </submittedName>
</protein>
<dbReference type="EMBL" id="CAMXCT030002585">
    <property type="protein sequence ID" value="CAL4786429.1"/>
    <property type="molecule type" value="Genomic_DNA"/>
</dbReference>
<evidence type="ECO:0000313" key="1">
    <source>
        <dbReference type="EMBL" id="CAI3999117.1"/>
    </source>
</evidence>
<sequence length="101" mass="11112">MISSEVDVRLWGSRSFDSVFLELCVVNADKGAVDVATLCSRITKAALRGNRVLATRAMLFQDKADLFPGCDFVVGYDTYRRILNPKYYAPAGAKADSSPEE</sequence>
<dbReference type="AlphaFoldDB" id="A0A9P1CXZ3"/>
<dbReference type="PANTHER" id="PTHR31285">
    <property type="entry name" value="NICOTINAMIDE MONONUCLEOTIDE ADENYLYLTRANSFERASE"/>
    <property type="match status" value="1"/>
</dbReference>
<dbReference type="GO" id="GO:0005634">
    <property type="term" value="C:nucleus"/>
    <property type="evidence" value="ECO:0007669"/>
    <property type="project" value="TreeGrafter"/>
</dbReference>
<gene>
    <name evidence="1" type="ORF">C1SCF055_LOCUS25360</name>
</gene>
<dbReference type="OrthoDB" id="5591297at2759"/>
<organism evidence="1">
    <name type="scientific">Cladocopium goreaui</name>
    <dbReference type="NCBI Taxonomy" id="2562237"/>
    <lineage>
        <taxon>Eukaryota</taxon>
        <taxon>Sar</taxon>
        <taxon>Alveolata</taxon>
        <taxon>Dinophyceae</taxon>
        <taxon>Suessiales</taxon>
        <taxon>Symbiodiniaceae</taxon>
        <taxon>Cladocopium</taxon>
    </lineage>
</organism>
<evidence type="ECO:0000313" key="3">
    <source>
        <dbReference type="Proteomes" id="UP001152797"/>
    </source>
</evidence>
<dbReference type="GO" id="GO:0016887">
    <property type="term" value="F:ATP hydrolysis activity"/>
    <property type="evidence" value="ECO:0007669"/>
    <property type="project" value="TreeGrafter"/>
</dbReference>
<reference evidence="1" key="1">
    <citation type="submission" date="2022-10" db="EMBL/GenBank/DDBJ databases">
        <authorList>
            <person name="Chen Y."/>
            <person name="Dougan E. K."/>
            <person name="Chan C."/>
            <person name="Rhodes N."/>
            <person name="Thang M."/>
        </authorList>
    </citation>
    <scope>NUCLEOTIDE SEQUENCE</scope>
</reference>
<dbReference type="EMBL" id="CAMXCT020002585">
    <property type="protein sequence ID" value="CAL1152492.1"/>
    <property type="molecule type" value="Genomic_DNA"/>
</dbReference>
<name>A0A9P1CXZ3_9DINO</name>
<dbReference type="EMBL" id="CAMXCT010002585">
    <property type="protein sequence ID" value="CAI3999117.1"/>
    <property type="molecule type" value="Genomic_DNA"/>
</dbReference>
<proteinExistence type="predicted"/>
<dbReference type="PANTHER" id="PTHR31285:SF0">
    <property type="entry name" value="NICOTINAMIDE MONONUCLEOTIDE ADENYLYLTRANSFERASE"/>
    <property type="match status" value="1"/>
</dbReference>
<reference evidence="2 3" key="2">
    <citation type="submission" date="2024-05" db="EMBL/GenBank/DDBJ databases">
        <authorList>
            <person name="Chen Y."/>
            <person name="Shah S."/>
            <person name="Dougan E. K."/>
            <person name="Thang M."/>
            <person name="Chan C."/>
        </authorList>
    </citation>
    <scope>NUCLEOTIDE SEQUENCE [LARGE SCALE GENOMIC DNA]</scope>
</reference>
<comment type="caution">
    <text evidence="1">The sequence shown here is derived from an EMBL/GenBank/DDBJ whole genome shotgun (WGS) entry which is preliminary data.</text>
</comment>
<accession>A0A9P1CXZ3</accession>
<keyword evidence="3" id="KW-1185">Reference proteome</keyword>
<evidence type="ECO:0000313" key="2">
    <source>
        <dbReference type="EMBL" id="CAL4786429.1"/>
    </source>
</evidence>
<dbReference type="Proteomes" id="UP001152797">
    <property type="component" value="Unassembled WGS sequence"/>
</dbReference>
<dbReference type="GO" id="GO:0005737">
    <property type="term" value="C:cytoplasm"/>
    <property type="evidence" value="ECO:0007669"/>
    <property type="project" value="TreeGrafter"/>
</dbReference>
<dbReference type="GO" id="GO:0000309">
    <property type="term" value="F:nicotinamide-nucleotide adenylyltransferase activity"/>
    <property type="evidence" value="ECO:0007669"/>
    <property type="project" value="TreeGrafter"/>
</dbReference>